<dbReference type="GO" id="GO:0003723">
    <property type="term" value="F:RNA binding"/>
    <property type="evidence" value="ECO:0007669"/>
    <property type="project" value="InterPro"/>
</dbReference>
<evidence type="ECO:0000313" key="2">
    <source>
        <dbReference type="EMBL" id="JAP19726.1"/>
    </source>
</evidence>
<feature type="domain" description="PORR" evidence="1">
    <location>
        <begin position="36"/>
        <end position="97"/>
    </location>
</feature>
<sequence length="98" mass="11757">MATWIYVKTQRNGYVSLCDPMFHFHLVRRFSLWSMKKDPDLEAALHRNRRWVVNNQIKNIIMRCPDQVASVKYLQKKFKTLDLQGKALNWLKKIPLLL</sequence>
<dbReference type="Pfam" id="PF11955">
    <property type="entry name" value="PORR"/>
    <property type="match status" value="1"/>
</dbReference>
<reference evidence="2" key="1">
    <citation type="submission" date="2015-12" db="EMBL/GenBank/DDBJ databases">
        <title>Gene expression during late stages of embryo sac development: a critical building block for successful pollen-pistil interactions.</title>
        <authorList>
            <person name="Liu Y."/>
            <person name="Joly V."/>
            <person name="Sabar M."/>
            <person name="Matton D.P."/>
        </authorList>
    </citation>
    <scope>NUCLEOTIDE SEQUENCE</scope>
</reference>
<dbReference type="AlphaFoldDB" id="A0A0V0HGY9"/>
<evidence type="ECO:0000259" key="1">
    <source>
        <dbReference type="Pfam" id="PF11955"/>
    </source>
</evidence>
<dbReference type="InterPro" id="IPR021099">
    <property type="entry name" value="PORR_domain"/>
</dbReference>
<dbReference type="EMBL" id="GEDG01019695">
    <property type="protein sequence ID" value="JAP19726.1"/>
    <property type="molecule type" value="Transcribed_RNA"/>
</dbReference>
<protein>
    <submittedName>
        <fullName evidence="2">Putative ovule protein</fullName>
    </submittedName>
</protein>
<name>A0A0V0HGY9_SOLCH</name>
<accession>A0A0V0HGY9</accession>
<organism evidence="2">
    <name type="scientific">Solanum chacoense</name>
    <name type="common">Chaco potato</name>
    <dbReference type="NCBI Taxonomy" id="4108"/>
    <lineage>
        <taxon>Eukaryota</taxon>
        <taxon>Viridiplantae</taxon>
        <taxon>Streptophyta</taxon>
        <taxon>Embryophyta</taxon>
        <taxon>Tracheophyta</taxon>
        <taxon>Spermatophyta</taxon>
        <taxon>Magnoliopsida</taxon>
        <taxon>eudicotyledons</taxon>
        <taxon>Gunneridae</taxon>
        <taxon>Pentapetalae</taxon>
        <taxon>asterids</taxon>
        <taxon>lamiids</taxon>
        <taxon>Solanales</taxon>
        <taxon>Solanaceae</taxon>
        <taxon>Solanoideae</taxon>
        <taxon>Solaneae</taxon>
        <taxon>Solanum</taxon>
    </lineage>
</organism>
<proteinExistence type="predicted"/>